<dbReference type="EMBL" id="RBNI01000228">
    <property type="protein sequence ID" value="RUP52052.1"/>
    <property type="molecule type" value="Genomic_DNA"/>
</dbReference>
<reference evidence="1 2" key="1">
    <citation type="journal article" date="2018" name="New Phytol.">
        <title>Phylogenomics of Endogonaceae and evolution of mycorrhizas within Mucoromycota.</title>
        <authorList>
            <person name="Chang Y."/>
            <person name="Desiro A."/>
            <person name="Na H."/>
            <person name="Sandor L."/>
            <person name="Lipzen A."/>
            <person name="Clum A."/>
            <person name="Barry K."/>
            <person name="Grigoriev I.V."/>
            <person name="Martin F.M."/>
            <person name="Stajich J.E."/>
            <person name="Smith M.E."/>
            <person name="Bonito G."/>
            <person name="Spatafora J.W."/>
        </authorList>
    </citation>
    <scope>NUCLEOTIDE SEQUENCE [LARGE SCALE GENOMIC DNA]</scope>
    <source>
        <strain evidence="1 2">GMNB39</strain>
    </source>
</reference>
<organism evidence="1 2">
    <name type="scientific">Jimgerdemannia flammicorona</name>
    <dbReference type="NCBI Taxonomy" id="994334"/>
    <lineage>
        <taxon>Eukaryota</taxon>
        <taxon>Fungi</taxon>
        <taxon>Fungi incertae sedis</taxon>
        <taxon>Mucoromycota</taxon>
        <taxon>Mucoromycotina</taxon>
        <taxon>Endogonomycetes</taxon>
        <taxon>Endogonales</taxon>
        <taxon>Endogonaceae</taxon>
        <taxon>Jimgerdemannia</taxon>
    </lineage>
</organism>
<accession>A0A433DMH2</accession>
<dbReference type="AlphaFoldDB" id="A0A433DMH2"/>
<evidence type="ECO:0000313" key="2">
    <source>
        <dbReference type="Proteomes" id="UP000268093"/>
    </source>
</evidence>
<dbReference type="SUPFAM" id="SSF75005">
    <property type="entry name" value="Arabinanase/levansucrase/invertase"/>
    <property type="match status" value="1"/>
</dbReference>
<dbReference type="PANTHER" id="PTHR43301:SF3">
    <property type="entry name" value="ARABINAN ENDO-1,5-ALPHA-L-ARABINOSIDASE A-RELATED"/>
    <property type="match status" value="1"/>
</dbReference>
<dbReference type="InterPro" id="IPR023296">
    <property type="entry name" value="Glyco_hydro_beta-prop_sf"/>
</dbReference>
<sequence>MLTPSFSSSIDTQIGSPHEKYLIVACRSDTIDGTYVDDGGNSCLSGNYFEVLLGHDKYWAMGGQYVFQDDGNNTDVLVYHWYDSTSSYAPKLGINLLTWDTNDWPVAN</sequence>
<dbReference type="InterPro" id="IPR050727">
    <property type="entry name" value="GH43_arabinanases"/>
</dbReference>
<dbReference type="PANTHER" id="PTHR43301">
    <property type="entry name" value="ARABINAN ENDO-1,5-ALPHA-L-ARABINOSIDASE"/>
    <property type="match status" value="1"/>
</dbReference>
<dbReference type="Gene3D" id="2.115.10.20">
    <property type="entry name" value="Glycosyl hydrolase domain, family 43"/>
    <property type="match status" value="1"/>
</dbReference>
<proteinExistence type="predicted"/>
<keyword evidence="2" id="KW-1185">Reference proteome</keyword>
<evidence type="ECO:0000313" key="1">
    <source>
        <dbReference type="EMBL" id="RUP52052.1"/>
    </source>
</evidence>
<dbReference type="OrthoDB" id="195678at2759"/>
<comment type="caution">
    <text evidence="1">The sequence shown here is derived from an EMBL/GenBank/DDBJ whole genome shotgun (WGS) entry which is preliminary data.</text>
</comment>
<dbReference type="Proteomes" id="UP000268093">
    <property type="component" value="Unassembled WGS sequence"/>
</dbReference>
<gene>
    <name evidence="1" type="ORF">BC936DRAFT_142467</name>
</gene>
<name>A0A433DMH2_9FUNG</name>
<protein>
    <submittedName>
        <fullName evidence="1">Uncharacterized protein</fullName>
    </submittedName>
</protein>